<evidence type="ECO:0000313" key="2">
    <source>
        <dbReference type="Proteomes" id="UP000199645"/>
    </source>
</evidence>
<name>A0A1I2IPQ6_9ACTN</name>
<dbReference type="Proteomes" id="UP000199645">
    <property type="component" value="Unassembled WGS sequence"/>
</dbReference>
<evidence type="ECO:0000313" key="1">
    <source>
        <dbReference type="EMBL" id="SFF44402.1"/>
    </source>
</evidence>
<sequence length="71" mass="8402">MPSGRPKVQLMGAWEIRQRLGYSREWTQRLITRRDFPEPYATLRMGSVWAAEDVEQWIAENRPNLDEPEGE</sequence>
<organism evidence="1 2">
    <name type="scientific">Actinoplanes philippinensis</name>
    <dbReference type="NCBI Taxonomy" id="35752"/>
    <lineage>
        <taxon>Bacteria</taxon>
        <taxon>Bacillati</taxon>
        <taxon>Actinomycetota</taxon>
        <taxon>Actinomycetes</taxon>
        <taxon>Micromonosporales</taxon>
        <taxon>Micromonosporaceae</taxon>
        <taxon>Actinoplanes</taxon>
    </lineage>
</organism>
<keyword evidence="2" id="KW-1185">Reference proteome</keyword>
<gene>
    <name evidence="1" type="ORF">SAMN05421541_110331</name>
</gene>
<dbReference type="EMBL" id="FONV01000010">
    <property type="protein sequence ID" value="SFF44402.1"/>
    <property type="molecule type" value="Genomic_DNA"/>
</dbReference>
<evidence type="ECO:0008006" key="3">
    <source>
        <dbReference type="Google" id="ProtNLM"/>
    </source>
</evidence>
<dbReference type="AlphaFoldDB" id="A0A1I2IPQ6"/>
<accession>A0A1I2IPQ6</accession>
<reference evidence="1 2" key="1">
    <citation type="submission" date="2016-10" db="EMBL/GenBank/DDBJ databases">
        <authorList>
            <person name="de Groot N.N."/>
        </authorList>
    </citation>
    <scope>NUCLEOTIDE SEQUENCE [LARGE SCALE GENOMIC DNA]</scope>
    <source>
        <strain evidence="1 2">DSM 43019</strain>
    </source>
</reference>
<dbReference type="Gene3D" id="1.10.238.160">
    <property type="match status" value="1"/>
</dbReference>
<protein>
    <recommendedName>
        <fullName evidence="3">Prophage CP4-57 regulatory protein (AlpA)</fullName>
    </recommendedName>
</protein>
<proteinExistence type="predicted"/>